<accession>A0A819P5Z8</accession>
<protein>
    <submittedName>
        <fullName evidence="2">Uncharacterized protein</fullName>
    </submittedName>
</protein>
<name>A0A819P5Z8_9BILA</name>
<reference evidence="2" key="1">
    <citation type="submission" date="2021-02" db="EMBL/GenBank/DDBJ databases">
        <authorList>
            <person name="Nowell W R."/>
        </authorList>
    </citation>
    <scope>NUCLEOTIDE SEQUENCE</scope>
</reference>
<dbReference type="AlphaFoldDB" id="A0A819P5Z8"/>
<evidence type="ECO:0000313" key="2">
    <source>
        <dbReference type="EMBL" id="CAF4011105.1"/>
    </source>
</evidence>
<dbReference type="EMBL" id="CAJOBG010002504">
    <property type="protein sequence ID" value="CAF4011105.1"/>
    <property type="molecule type" value="Genomic_DNA"/>
</dbReference>
<keyword evidence="1" id="KW-1133">Transmembrane helix</keyword>
<sequence>MPMMNTSILFSHLNMFNKFSSFEPNNQQESEHICLIDCTFTIPFDAPLVVPSTCREQLTTNICQMSVIVGYTQQLLFFFSLNSTLSLTVNGARFDTVSGQVFGFQFMDNILSCMVLHACSNGDKCEWNYLIGKIQSLIKSDYQPLYNSLSLKLYGEQPESTVSHCYSSNELTECSGGKCFFVEGVNQETFASVKNSSCLFDEMPMLHFGTNRYTPGPTKYDFDFLIFTCNLNECNSPTNELTIKRLVGFNESKSLGLIETGCLYLVIGLYFIISISIKLV</sequence>
<comment type="caution">
    <text evidence="2">The sequence shown here is derived from an EMBL/GenBank/DDBJ whole genome shotgun (WGS) entry which is preliminary data.</text>
</comment>
<proteinExistence type="predicted"/>
<gene>
    <name evidence="2" type="ORF">OVN521_LOCUS15627</name>
</gene>
<organism evidence="2 3">
    <name type="scientific">Rotaria magnacalcarata</name>
    <dbReference type="NCBI Taxonomy" id="392030"/>
    <lineage>
        <taxon>Eukaryota</taxon>
        <taxon>Metazoa</taxon>
        <taxon>Spiralia</taxon>
        <taxon>Gnathifera</taxon>
        <taxon>Rotifera</taxon>
        <taxon>Eurotatoria</taxon>
        <taxon>Bdelloidea</taxon>
        <taxon>Philodinida</taxon>
        <taxon>Philodinidae</taxon>
        <taxon>Rotaria</taxon>
    </lineage>
</organism>
<evidence type="ECO:0000313" key="3">
    <source>
        <dbReference type="Proteomes" id="UP000663866"/>
    </source>
</evidence>
<dbReference type="Proteomes" id="UP000663866">
    <property type="component" value="Unassembled WGS sequence"/>
</dbReference>
<keyword evidence="1" id="KW-0472">Membrane</keyword>
<keyword evidence="3" id="KW-1185">Reference proteome</keyword>
<evidence type="ECO:0000256" key="1">
    <source>
        <dbReference type="SAM" id="Phobius"/>
    </source>
</evidence>
<feature type="transmembrane region" description="Helical" evidence="1">
    <location>
        <begin position="254"/>
        <end position="277"/>
    </location>
</feature>
<keyword evidence="1" id="KW-0812">Transmembrane</keyword>